<feature type="transmembrane region" description="Helical" evidence="6">
    <location>
        <begin position="314"/>
        <end position="333"/>
    </location>
</feature>
<feature type="transmembrane region" description="Helical" evidence="6">
    <location>
        <begin position="37"/>
        <end position="63"/>
    </location>
</feature>
<keyword evidence="8" id="KW-1185">Reference proteome</keyword>
<keyword evidence="3 6" id="KW-0812">Transmembrane</keyword>
<dbReference type="PANTHER" id="PTHR30250:SF11">
    <property type="entry name" value="O-ANTIGEN TRANSPORTER-RELATED"/>
    <property type="match status" value="1"/>
</dbReference>
<evidence type="ECO:0000313" key="8">
    <source>
        <dbReference type="Proteomes" id="UP000019365"/>
    </source>
</evidence>
<feature type="transmembrane region" description="Helical" evidence="6">
    <location>
        <begin position="431"/>
        <end position="450"/>
    </location>
</feature>
<name>W7UXP4_RUMFL</name>
<keyword evidence="4 6" id="KW-1133">Transmembrane helix</keyword>
<evidence type="ECO:0000256" key="3">
    <source>
        <dbReference type="ARBA" id="ARBA00022692"/>
    </source>
</evidence>
<dbReference type="InterPro" id="IPR050833">
    <property type="entry name" value="Poly_Biosynth_Transport"/>
</dbReference>
<feature type="transmembrane region" description="Helical" evidence="6">
    <location>
        <begin position="83"/>
        <end position="105"/>
    </location>
</feature>
<feature type="transmembrane region" description="Helical" evidence="6">
    <location>
        <begin position="12"/>
        <end position="31"/>
    </location>
</feature>
<protein>
    <submittedName>
        <fullName evidence="7">Uncharacterized protein</fullName>
    </submittedName>
</protein>
<evidence type="ECO:0000256" key="5">
    <source>
        <dbReference type="ARBA" id="ARBA00023136"/>
    </source>
</evidence>
<feature type="transmembrane region" description="Helical" evidence="6">
    <location>
        <begin position="185"/>
        <end position="208"/>
    </location>
</feature>
<evidence type="ECO:0000256" key="2">
    <source>
        <dbReference type="ARBA" id="ARBA00022475"/>
    </source>
</evidence>
<keyword evidence="2" id="KW-1003">Cell membrane</keyword>
<evidence type="ECO:0000256" key="4">
    <source>
        <dbReference type="ARBA" id="ARBA00022989"/>
    </source>
</evidence>
<feature type="transmembrane region" description="Helical" evidence="6">
    <location>
        <begin position="150"/>
        <end position="173"/>
    </location>
</feature>
<reference evidence="7 8" key="1">
    <citation type="journal article" date="2014" name="PLoS ONE">
        <title>Rumen cellulosomics: divergent fiber-degrading strategies revealed by comparative genome-wide analysis of six ruminococcal strains.</title>
        <authorList>
            <person name="Dassa B."/>
            <person name="Borovok I."/>
            <person name="Ruimy-Israeli V."/>
            <person name="Lamed R."/>
            <person name="Flint H.J."/>
            <person name="Duncan S.H."/>
            <person name="Henrissat B."/>
            <person name="Coutinho P."/>
            <person name="Morrison M."/>
            <person name="Mosoni P."/>
            <person name="Yeoman C.J."/>
            <person name="White B.A."/>
            <person name="Bayer E.A."/>
        </authorList>
    </citation>
    <scope>NUCLEOTIDE SEQUENCE [LARGE SCALE GENOMIC DNA]</scope>
    <source>
        <strain evidence="7 8">007c</strain>
    </source>
</reference>
<dbReference type="OrthoDB" id="9775950at2"/>
<dbReference type="PANTHER" id="PTHR30250">
    <property type="entry name" value="PST FAMILY PREDICTED COLANIC ACID TRANSPORTER"/>
    <property type="match status" value="1"/>
</dbReference>
<dbReference type="GO" id="GO:0005886">
    <property type="term" value="C:plasma membrane"/>
    <property type="evidence" value="ECO:0007669"/>
    <property type="project" value="UniProtKB-SubCell"/>
</dbReference>
<dbReference type="RefSeq" id="WP_037299295.1">
    <property type="nucleotide sequence ID" value="NZ_ATAX01000025.1"/>
</dbReference>
<comment type="subcellular location">
    <subcellularLocation>
        <location evidence="1">Cell membrane</location>
        <topology evidence="1">Multi-pass membrane protein</topology>
    </subcellularLocation>
</comment>
<comment type="caution">
    <text evidence="7">The sequence shown here is derived from an EMBL/GenBank/DDBJ whole genome shotgun (WGS) entry which is preliminary data.</text>
</comment>
<feature type="transmembrane region" description="Helical" evidence="6">
    <location>
        <begin position="345"/>
        <end position="366"/>
    </location>
</feature>
<keyword evidence="5 6" id="KW-0472">Membrane</keyword>
<proteinExistence type="predicted"/>
<gene>
    <name evidence="7" type="ORF">RF007C_07085</name>
</gene>
<feature type="transmembrane region" description="Helical" evidence="6">
    <location>
        <begin position="220"/>
        <end position="240"/>
    </location>
</feature>
<evidence type="ECO:0000313" key="7">
    <source>
        <dbReference type="EMBL" id="EWM53440.1"/>
    </source>
</evidence>
<dbReference type="Proteomes" id="UP000019365">
    <property type="component" value="Unassembled WGS sequence"/>
</dbReference>
<sequence>MIKSKILRDAALLTIMQLFLDSAALFLNTFITRQMGASAIGILSLMGSFLGLASILSNGNAFLCTSRLISEEIGRKNGDPNGILFYGFRLCLLLSAGVSAAMIIFAEPISQRFFSGAQMTAALRLMPLALITGAFAACLKGYFNATRRAAVAAAVDIAEFVTRCGYIIAAALLTDVRSEHKVCGIMIGSVIAGNTVSVAILVFAYLHFRSRSCGVCSISFRQYTLFSLPIMGGSILTAVLSSTNDALIPICLRLYGDSAGQALGQFGLFEAIVIPTLFFPSVVLCSVAGMIVSETARANAARNTERIRSLTDRIRRYTLVFSFFAAAVIMRFGKQIGELLGGGELTGRMIIMIAPVIPFIYMEIVLEAMIKGLGQQKFSSANYLAEYAIRIAAVLIFIPRLGFCGIVISYYASNIFGNIMRYIKTVRTAGVGYSIFSTVIMPIAVLYASMKASELVIRFTGITACNTFGIAIYVVVWGLFYFISYFALGKVKLISKCGEGLFVNNAQQTTHRVI</sequence>
<feature type="transmembrane region" description="Helical" evidence="6">
    <location>
        <begin position="462"/>
        <end position="483"/>
    </location>
</feature>
<evidence type="ECO:0000256" key="6">
    <source>
        <dbReference type="SAM" id="Phobius"/>
    </source>
</evidence>
<dbReference type="PATRIC" id="fig|1341157.4.peg.1844"/>
<accession>W7UXP4</accession>
<dbReference type="eggNOG" id="COG2244">
    <property type="taxonomic scope" value="Bacteria"/>
</dbReference>
<dbReference type="AlphaFoldDB" id="W7UXP4"/>
<feature type="transmembrane region" description="Helical" evidence="6">
    <location>
        <begin position="387"/>
        <end position="411"/>
    </location>
</feature>
<organism evidence="7 8">
    <name type="scientific">Ruminococcus flavefaciens 007c</name>
    <dbReference type="NCBI Taxonomy" id="1341157"/>
    <lineage>
        <taxon>Bacteria</taxon>
        <taxon>Bacillati</taxon>
        <taxon>Bacillota</taxon>
        <taxon>Clostridia</taxon>
        <taxon>Eubacteriales</taxon>
        <taxon>Oscillospiraceae</taxon>
        <taxon>Ruminococcus</taxon>
    </lineage>
</organism>
<feature type="transmembrane region" description="Helical" evidence="6">
    <location>
        <begin position="272"/>
        <end position="293"/>
    </location>
</feature>
<dbReference type="EMBL" id="ATAX01000025">
    <property type="protein sequence ID" value="EWM53440.1"/>
    <property type="molecule type" value="Genomic_DNA"/>
</dbReference>
<feature type="transmembrane region" description="Helical" evidence="6">
    <location>
        <begin position="125"/>
        <end position="143"/>
    </location>
</feature>
<evidence type="ECO:0000256" key="1">
    <source>
        <dbReference type="ARBA" id="ARBA00004651"/>
    </source>
</evidence>